<gene>
    <name evidence="2" type="ORF">SAMN05660199_01233</name>
</gene>
<dbReference type="Gene3D" id="2.30.40.10">
    <property type="entry name" value="Urease, subunit C, domain 1"/>
    <property type="match status" value="1"/>
</dbReference>
<organism evidence="2 3">
    <name type="scientific">Klenkia soli</name>
    <dbReference type="NCBI Taxonomy" id="1052260"/>
    <lineage>
        <taxon>Bacteria</taxon>
        <taxon>Bacillati</taxon>
        <taxon>Actinomycetota</taxon>
        <taxon>Actinomycetes</taxon>
        <taxon>Geodermatophilales</taxon>
        <taxon>Geodermatophilaceae</taxon>
        <taxon>Klenkia</taxon>
    </lineage>
</organism>
<reference evidence="3" key="1">
    <citation type="submission" date="2016-10" db="EMBL/GenBank/DDBJ databases">
        <authorList>
            <person name="Varghese N."/>
            <person name="Submissions S."/>
        </authorList>
    </citation>
    <scope>NUCLEOTIDE SEQUENCE [LARGE SCALE GENOMIC DNA]</scope>
    <source>
        <strain evidence="3">DSM 45843</strain>
    </source>
</reference>
<dbReference type="PANTHER" id="PTHR22642">
    <property type="entry name" value="IMIDAZOLONEPROPIONASE"/>
    <property type="match status" value="1"/>
</dbReference>
<proteinExistence type="predicted"/>
<evidence type="ECO:0000313" key="3">
    <source>
        <dbReference type="Proteomes" id="UP000199088"/>
    </source>
</evidence>
<evidence type="ECO:0000259" key="1">
    <source>
        <dbReference type="Pfam" id="PF07969"/>
    </source>
</evidence>
<dbReference type="EMBL" id="FNIR01000003">
    <property type="protein sequence ID" value="SDO05930.1"/>
    <property type="molecule type" value="Genomic_DNA"/>
</dbReference>
<accession>A0A1H0GG86</accession>
<dbReference type="SUPFAM" id="SSF51556">
    <property type="entry name" value="Metallo-dependent hydrolases"/>
    <property type="match status" value="1"/>
</dbReference>
<dbReference type="OrthoDB" id="3238066at2"/>
<dbReference type="SUPFAM" id="SSF51338">
    <property type="entry name" value="Composite domain of metallo-dependent hydrolases"/>
    <property type="match status" value="1"/>
</dbReference>
<dbReference type="Proteomes" id="UP000199088">
    <property type="component" value="Unassembled WGS sequence"/>
</dbReference>
<dbReference type="Gene3D" id="3.20.20.140">
    <property type="entry name" value="Metal-dependent hydrolases"/>
    <property type="match status" value="1"/>
</dbReference>
<name>A0A1H0GG86_9ACTN</name>
<dbReference type="InterPro" id="IPR032466">
    <property type="entry name" value="Metal_Hydrolase"/>
</dbReference>
<protein>
    <recommendedName>
        <fullName evidence="1">Amidohydrolase 3 domain-containing protein</fullName>
    </recommendedName>
</protein>
<feature type="domain" description="Amidohydrolase 3" evidence="1">
    <location>
        <begin position="40"/>
        <end position="500"/>
    </location>
</feature>
<dbReference type="STRING" id="1052260.SAMN05660199_01233"/>
<dbReference type="RefSeq" id="WP_091241526.1">
    <property type="nucleotide sequence ID" value="NZ_FNIR01000003.1"/>
</dbReference>
<dbReference type="InterPro" id="IPR011059">
    <property type="entry name" value="Metal-dep_hydrolase_composite"/>
</dbReference>
<dbReference type="AlphaFoldDB" id="A0A1H0GG86"/>
<dbReference type="Gene3D" id="3.10.310.70">
    <property type="match status" value="1"/>
</dbReference>
<dbReference type="GO" id="GO:0016810">
    <property type="term" value="F:hydrolase activity, acting on carbon-nitrogen (but not peptide) bonds"/>
    <property type="evidence" value="ECO:0007669"/>
    <property type="project" value="InterPro"/>
</dbReference>
<dbReference type="InterPro" id="IPR013108">
    <property type="entry name" value="Amidohydro_3"/>
</dbReference>
<keyword evidence="3" id="KW-1185">Reference proteome</keyword>
<evidence type="ECO:0000313" key="2">
    <source>
        <dbReference type="EMBL" id="SDO05930.1"/>
    </source>
</evidence>
<sequence>MNVLIADVTVGDARGRAVHVVDGAVAWAGPAADAPAADRTLDGGGALLTPAFVDAHVHATGTGLALTGLSLHGADSLRSALVAVAAQVAAQPTGTVLGTGWDETTWPEGRAITRHDLDAVVGDRAVYLARVDVHSATVSTALLDRVPGITDLLGFSADGQLRLDAHHAARQAAFGAVSPAQRTAAQRSTLDAAADLGIGCLHEMAGPEVSSADDLAALLELSRSTPGPLVLGWWGELAERGGLDVVRELGLAGAGGDLFCDGAFGSHTAALSEPYTDRPETAGSMRFELGQVVEHVRACTLAGVQAGFHVIGDAAVDQVLAAVAAVADELGRDAVRACRHRLEHVEMVGPDAIAGMARFGMVASVQPAFDAAWGGDGGMYAERLGVERALGCNPLADLSDGGVAIALGSDAPVTALDPWGGVHAAVDHRTPGAGLRPFDAYDAATHGGWHAARAEHRDGPLGIGAPAHLALWATDLTLSGVLAERARPTCRGLLVAGELVRGDA</sequence>
<dbReference type="Pfam" id="PF07969">
    <property type="entry name" value="Amidohydro_3"/>
    <property type="match status" value="1"/>
</dbReference>
<dbReference type="PANTHER" id="PTHR22642:SF2">
    <property type="entry name" value="PROTEIN LONG AFTER FAR-RED 3"/>
    <property type="match status" value="1"/>
</dbReference>